<dbReference type="Gene3D" id="3.90.550.10">
    <property type="entry name" value="Spore Coat Polysaccharide Biosynthesis Protein SpsA, Chain A"/>
    <property type="match status" value="1"/>
</dbReference>
<dbReference type="SUPFAM" id="SSF53335">
    <property type="entry name" value="S-adenosyl-L-methionine-dependent methyltransferases"/>
    <property type="match status" value="1"/>
</dbReference>
<evidence type="ECO:0000259" key="2">
    <source>
        <dbReference type="Pfam" id="PF08241"/>
    </source>
</evidence>
<accession>A0A660LCW1</accession>
<dbReference type="InterPro" id="IPR029063">
    <property type="entry name" value="SAM-dependent_MTases_sf"/>
</dbReference>
<dbReference type="CDD" id="cd02440">
    <property type="entry name" value="AdoMet_MTases"/>
    <property type="match status" value="1"/>
</dbReference>
<dbReference type="InterPro" id="IPR013216">
    <property type="entry name" value="Methyltransf_11"/>
</dbReference>
<keyword evidence="3" id="KW-0808">Transferase</keyword>
<organism evidence="3 4">
    <name type="scientific">Solirubrobacter pauli</name>
    <dbReference type="NCBI Taxonomy" id="166793"/>
    <lineage>
        <taxon>Bacteria</taxon>
        <taxon>Bacillati</taxon>
        <taxon>Actinomycetota</taxon>
        <taxon>Thermoleophilia</taxon>
        <taxon>Solirubrobacterales</taxon>
        <taxon>Solirubrobacteraceae</taxon>
        <taxon>Solirubrobacter</taxon>
    </lineage>
</organism>
<dbReference type="SUPFAM" id="SSF53448">
    <property type="entry name" value="Nucleotide-diphospho-sugar transferases"/>
    <property type="match status" value="1"/>
</dbReference>
<comment type="caution">
    <text evidence="3">The sequence shown here is derived from an EMBL/GenBank/DDBJ whole genome shotgun (WGS) entry which is preliminary data.</text>
</comment>
<evidence type="ECO:0000313" key="3">
    <source>
        <dbReference type="EMBL" id="RKQ92887.1"/>
    </source>
</evidence>
<proteinExistence type="predicted"/>
<feature type="region of interest" description="Disordered" evidence="1">
    <location>
        <begin position="920"/>
        <end position="947"/>
    </location>
</feature>
<gene>
    <name evidence="3" type="ORF">C8N24_2743</name>
</gene>
<dbReference type="Proteomes" id="UP000278962">
    <property type="component" value="Unassembled WGS sequence"/>
</dbReference>
<dbReference type="Gene3D" id="3.40.50.150">
    <property type="entry name" value="Vaccinia Virus protein VP39"/>
    <property type="match status" value="1"/>
</dbReference>
<dbReference type="EMBL" id="RBIL01000001">
    <property type="protein sequence ID" value="RKQ92887.1"/>
    <property type="molecule type" value="Genomic_DNA"/>
</dbReference>
<dbReference type="InterPro" id="IPR029044">
    <property type="entry name" value="Nucleotide-diphossugar_trans"/>
</dbReference>
<reference evidence="3 4" key="1">
    <citation type="submission" date="2018-10" db="EMBL/GenBank/DDBJ databases">
        <title>Genomic Encyclopedia of Archaeal and Bacterial Type Strains, Phase II (KMG-II): from individual species to whole genera.</title>
        <authorList>
            <person name="Goeker M."/>
        </authorList>
    </citation>
    <scope>NUCLEOTIDE SEQUENCE [LARGE SCALE GENOMIC DNA]</scope>
    <source>
        <strain evidence="3 4">DSM 14954</strain>
    </source>
</reference>
<dbReference type="PANTHER" id="PTHR46656:SF3">
    <property type="entry name" value="PUTATIVE-RELATED"/>
    <property type="match status" value="1"/>
</dbReference>
<dbReference type="OrthoDB" id="9765330at2"/>
<dbReference type="SUPFAM" id="SSF53756">
    <property type="entry name" value="UDP-Glycosyltransferase/glycogen phosphorylase"/>
    <property type="match status" value="1"/>
</dbReference>
<evidence type="ECO:0000313" key="4">
    <source>
        <dbReference type="Proteomes" id="UP000278962"/>
    </source>
</evidence>
<dbReference type="GO" id="GO:0008757">
    <property type="term" value="F:S-adenosylmethionine-dependent methyltransferase activity"/>
    <property type="evidence" value="ECO:0007669"/>
    <property type="project" value="InterPro"/>
</dbReference>
<dbReference type="AlphaFoldDB" id="A0A660LCW1"/>
<protein>
    <submittedName>
        <fullName evidence="3">Glycosyltransferase involved in cell wall biosynthesis</fullName>
    </submittedName>
</protein>
<dbReference type="Pfam" id="PF13692">
    <property type="entry name" value="Glyco_trans_1_4"/>
    <property type="match status" value="1"/>
</dbReference>
<evidence type="ECO:0000256" key="1">
    <source>
        <dbReference type="SAM" id="MobiDB-lite"/>
    </source>
</evidence>
<dbReference type="Gene3D" id="3.40.50.2000">
    <property type="entry name" value="Glycogen Phosphorylase B"/>
    <property type="match status" value="1"/>
</dbReference>
<keyword evidence="4" id="KW-1185">Reference proteome</keyword>
<sequence length="1200" mass="132398">MDACTIIAKNYLAHARTLAASYVEHHPDATFYVLIIDDVEGFIDPASEPFELVAPADLDIPSFERMAVIYDVMELSTAVKPWLLRWLLARSAEGALYLDPDMRLYLPLDNVFDAVREHKLVLSPHNIEPMPRDGKRPNEQDILIAGVYNLGFIGIGSGEFADMLLDWWGERLERDCINDPERGFFVDQRWIDLVPSLTDSFHLLRDAGFNVAYWNLATRPVSFREGQWWVKDDVPLRLFHFSGYDANRPASLSKHQNRIQLDELPELRTLCDGYGEELRANGVNEVAKLPYTYATTASGIQLNNAMRRIHRDLFTSDFEESVFEPEGERAFIAALNEPAEVGGNFGVTRYLSALYDRRPDLQNAYPNLGADASGFLDWVNLFGRREVPIPPALLPGDVFSREPGTPVTEFDPVGPLGVNVAGYLQSELGVGEVARQAIEALDIAGVPTLPVSIPAPLSRQGHHFNHIRPYAESYPVNLMCVNADMLPDFVGRAGSAFFHRRYSIGWWWWEVSKFPERWMDAFAHVDEVWAGSQFVADALAAVSPVPVVHVPTPVTKPVVGPVSRAELGLPEGFLFLFMYDFNSVFARKNPLGTLEAFLRAFPEDDAGPQLVLKSINAEHHPVDHERLKRAAAGHAHVHLVDRYVTPSEKNGFVAASDCYVSLHRSEGFGFGMAEAMLLGKPVIATGYSGNMDFMTGANSYPVDFAMAPIGPGADPYPAEAEWAEPDLEHAAQLMRDVVANREEAARRGAKAAEDVARTNSSAAAGAVMAQRVKAAHAGLKLPKSQPAGAAALERAGAAEALLRGGSRPAGNGRLGKVRQVPRKGVLRAMRPHTAHQRQLDDQLTTGLRNAADELVYLRGRHEELLQRHIESQAAVLLELRRVNDRLGRLEAARLDDRLVSTDARIDDLAQQVNALRAGATLSGDAGDPDTVASEATGPYPSAPQEPWSEPYNEAHAAFVARELEDADLAETLRSGGALPERFGRGFDERVVEFPWVGSQQLSGRVLDAGSALNHAHVLQRLRPRMDDLHVVTLEPEPESFPKLHISYLYADLRDLPMRDGSYDHAVSISTFEHIGLDNAYYGSDVAKASDPQAECVRALTEVRRVLTPGGSLYLTVPIGKGERFEWVRTLTPDELDELIAGFGSADATVRYFRHDGGWRTASREEVADARYRDHFSSGPPGPDRVVAAEAVACVHLLKRG</sequence>
<dbReference type="RefSeq" id="WP_121250659.1">
    <property type="nucleotide sequence ID" value="NZ_RBIL01000001.1"/>
</dbReference>
<feature type="domain" description="Methyltransferase type 11" evidence="2">
    <location>
        <begin position="1043"/>
        <end position="1113"/>
    </location>
</feature>
<dbReference type="Pfam" id="PF08241">
    <property type="entry name" value="Methyltransf_11"/>
    <property type="match status" value="1"/>
</dbReference>
<name>A0A660LCW1_9ACTN</name>
<dbReference type="PANTHER" id="PTHR46656">
    <property type="entry name" value="PUTATIVE-RELATED"/>
    <property type="match status" value="1"/>
</dbReference>